<keyword evidence="2" id="KW-0808">Transferase</keyword>
<dbReference type="PANTHER" id="PTHR46429:SF1">
    <property type="entry name" value="23S RRNA (GUANOSINE-2'-O-)-METHYLTRANSFERASE RLMB"/>
    <property type="match status" value="1"/>
</dbReference>
<protein>
    <recommendedName>
        <fullName evidence="3">tRNA/rRNA methyltransferase SpoU type domain-containing protein</fullName>
    </recommendedName>
</protein>
<dbReference type="InterPro" id="IPR001537">
    <property type="entry name" value="SpoU_MeTrfase"/>
</dbReference>
<dbReference type="GO" id="GO:0006396">
    <property type="term" value="P:RNA processing"/>
    <property type="evidence" value="ECO:0007669"/>
    <property type="project" value="InterPro"/>
</dbReference>
<proteinExistence type="predicted"/>
<dbReference type="AlphaFoldDB" id="A0A1F6V3Z4"/>
<dbReference type="InterPro" id="IPR029028">
    <property type="entry name" value="Alpha/beta_knot_MTases"/>
</dbReference>
<dbReference type="InterPro" id="IPR029026">
    <property type="entry name" value="tRNA_m1G_MTases_N"/>
</dbReference>
<feature type="domain" description="tRNA/rRNA methyltransferase SpoU type" evidence="3">
    <location>
        <begin position="13"/>
        <end position="159"/>
    </location>
</feature>
<organism evidence="4 5">
    <name type="scientific">Candidatus Nomurabacteria bacterium RIFCSPHIGHO2_01_FULL_40_20</name>
    <dbReference type="NCBI Taxonomy" id="1801738"/>
    <lineage>
        <taxon>Bacteria</taxon>
        <taxon>Candidatus Nomuraibacteriota</taxon>
    </lineage>
</organism>
<dbReference type="GO" id="GO:0008173">
    <property type="term" value="F:RNA methyltransferase activity"/>
    <property type="evidence" value="ECO:0007669"/>
    <property type="project" value="InterPro"/>
</dbReference>
<evidence type="ECO:0000313" key="5">
    <source>
        <dbReference type="Proteomes" id="UP000178985"/>
    </source>
</evidence>
<dbReference type="Pfam" id="PF00588">
    <property type="entry name" value="SpoU_methylase"/>
    <property type="match status" value="1"/>
</dbReference>
<dbReference type="EMBL" id="MFTO01000005">
    <property type="protein sequence ID" value="OGI64164.1"/>
    <property type="molecule type" value="Genomic_DNA"/>
</dbReference>
<dbReference type="SUPFAM" id="SSF75217">
    <property type="entry name" value="alpha/beta knot"/>
    <property type="match status" value="1"/>
</dbReference>
<dbReference type="GO" id="GO:0005829">
    <property type="term" value="C:cytosol"/>
    <property type="evidence" value="ECO:0007669"/>
    <property type="project" value="TreeGrafter"/>
</dbReference>
<keyword evidence="1" id="KW-0489">Methyltransferase</keyword>
<dbReference type="InterPro" id="IPR004441">
    <property type="entry name" value="rRNA_MeTrfase_TrmH"/>
</dbReference>
<evidence type="ECO:0000313" key="4">
    <source>
        <dbReference type="EMBL" id="OGI64164.1"/>
    </source>
</evidence>
<reference evidence="4 5" key="1">
    <citation type="journal article" date="2016" name="Nat. Commun.">
        <title>Thousands of microbial genomes shed light on interconnected biogeochemical processes in an aquifer system.</title>
        <authorList>
            <person name="Anantharaman K."/>
            <person name="Brown C.T."/>
            <person name="Hug L.A."/>
            <person name="Sharon I."/>
            <person name="Castelle C.J."/>
            <person name="Probst A.J."/>
            <person name="Thomas B.C."/>
            <person name="Singh A."/>
            <person name="Wilkins M.J."/>
            <person name="Karaoz U."/>
            <person name="Brodie E.L."/>
            <person name="Williams K.H."/>
            <person name="Hubbard S.S."/>
            <person name="Banfield J.F."/>
        </authorList>
    </citation>
    <scope>NUCLEOTIDE SEQUENCE [LARGE SCALE GENOMIC DNA]</scope>
</reference>
<evidence type="ECO:0000259" key="3">
    <source>
        <dbReference type="Pfam" id="PF00588"/>
    </source>
</evidence>
<dbReference type="GO" id="GO:0003723">
    <property type="term" value="F:RNA binding"/>
    <property type="evidence" value="ECO:0007669"/>
    <property type="project" value="InterPro"/>
</dbReference>
<sequence>MENKSMKQKRENILILNNIRSVENVGAMFRTADAVGIDKIYLVGYTSAPVDRFGRKRKDLAKSALRAEEYVPWESVKTILPLIKKLKKDGFQIIAIEQDEKSVDYKKVKAKAKNAFIVGAEVTGIPKNVLKNCDITAEIPMRGKKESLNVSVSLGIVLFRILDI</sequence>
<dbReference type="Gene3D" id="3.40.1280.10">
    <property type="match status" value="1"/>
</dbReference>
<evidence type="ECO:0000256" key="2">
    <source>
        <dbReference type="ARBA" id="ARBA00022679"/>
    </source>
</evidence>
<evidence type="ECO:0000256" key="1">
    <source>
        <dbReference type="ARBA" id="ARBA00022603"/>
    </source>
</evidence>
<dbReference type="Proteomes" id="UP000178985">
    <property type="component" value="Unassembled WGS sequence"/>
</dbReference>
<name>A0A1F6V3Z4_9BACT</name>
<gene>
    <name evidence="4" type="ORF">A2733_02800</name>
</gene>
<dbReference type="PANTHER" id="PTHR46429">
    <property type="entry name" value="23S RRNA (GUANOSINE-2'-O-)-METHYLTRANSFERASE RLMB"/>
    <property type="match status" value="1"/>
</dbReference>
<comment type="caution">
    <text evidence="4">The sequence shown here is derived from an EMBL/GenBank/DDBJ whole genome shotgun (WGS) entry which is preliminary data.</text>
</comment>
<accession>A0A1F6V3Z4</accession>
<dbReference type="GO" id="GO:0032259">
    <property type="term" value="P:methylation"/>
    <property type="evidence" value="ECO:0007669"/>
    <property type="project" value="UniProtKB-KW"/>
</dbReference>